<dbReference type="Gene3D" id="3.40.1170.60">
    <property type="match status" value="1"/>
</dbReference>
<comment type="cofactor">
    <cofactor evidence="16">
        <name>Mg(2+)</name>
        <dbReference type="ChEBI" id="CHEBI:18420"/>
    </cofactor>
    <text evidence="16">Binds 2 magnesium ions per subunit.</text>
</comment>
<evidence type="ECO:0000313" key="18">
    <source>
        <dbReference type="EMBL" id="MCQ6961846.1"/>
    </source>
</evidence>
<keyword evidence="10 16" id="KW-0227">DNA damage</keyword>
<evidence type="ECO:0000259" key="17">
    <source>
        <dbReference type="PROSITE" id="PS50173"/>
    </source>
</evidence>
<dbReference type="InterPro" id="IPR043128">
    <property type="entry name" value="Rev_trsase/Diguanyl_cyclase"/>
</dbReference>
<evidence type="ECO:0000256" key="4">
    <source>
        <dbReference type="ARBA" id="ARBA00022457"/>
    </source>
</evidence>
<dbReference type="CDD" id="cd03586">
    <property type="entry name" value="PolY_Pol_IV_kappa"/>
    <property type="match status" value="1"/>
</dbReference>
<keyword evidence="9 16" id="KW-0479">Metal-binding</keyword>
<keyword evidence="8 16" id="KW-0235">DNA replication</keyword>
<dbReference type="InterPro" id="IPR024728">
    <property type="entry name" value="PolY_HhH_motif"/>
</dbReference>
<reference evidence="18 19" key="1">
    <citation type="journal article" date="2011" name="Appl. Environ. Microbiol.">
        <title>Methanogenic archaea isolated from Taiwan's Chelungpu fault.</title>
        <authorList>
            <person name="Wu S.Y."/>
            <person name="Lai M.C."/>
        </authorList>
    </citation>
    <scope>NUCLEOTIDE SEQUENCE [LARGE SCALE GENOMIC DNA]</scope>
    <source>
        <strain evidence="18 19">St545Mb</strain>
    </source>
</reference>
<dbReference type="PANTHER" id="PTHR11076:SF33">
    <property type="entry name" value="DNA POLYMERASE KAPPA"/>
    <property type="match status" value="1"/>
</dbReference>
<dbReference type="PROSITE" id="PS50173">
    <property type="entry name" value="UMUC"/>
    <property type="match status" value="1"/>
</dbReference>
<dbReference type="EMBL" id="JTEO01000002">
    <property type="protein sequence ID" value="MCQ6961846.1"/>
    <property type="molecule type" value="Genomic_DNA"/>
</dbReference>
<dbReference type="Pfam" id="PF11799">
    <property type="entry name" value="IMS_C"/>
    <property type="match status" value="1"/>
</dbReference>
<protein>
    <recommendedName>
        <fullName evidence="16">DNA polymerase IV</fullName>
        <shortName evidence="16">Pol IV</shortName>
        <ecNumber evidence="16">2.7.7.7</ecNumber>
    </recommendedName>
</protein>
<dbReference type="GO" id="GO:0006281">
    <property type="term" value="P:DNA repair"/>
    <property type="evidence" value="ECO:0007669"/>
    <property type="project" value="UniProtKB-UniRule"/>
</dbReference>
<comment type="similarity">
    <text evidence="2 16">Belongs to the DNA polymerase type-Y family.</text>
</comment>
<dbReference type="SUPFAM" id="SSF100879">
    <property type="entry name" value="Lesion bypass DNA polymerase (Y-family), little finger domain"/>
    <property type="match status" value="1"/>
</dbReference>
<dbReference type="InterPro" id="IPR001126">
    <property type="entry name" value="UmuC"/>
</dbReference>
<dbReference type="Gene3D" id="1.10.150.20">
    <property type="entry name" value="5' to 3' exonuclease, C-terminal subdomain"/>
    <property type="match status" value="1"/>
</dbReference>
<comment type="subcellular location">
    <subcellularLocation>
        <location evidence="1 16">Cytoplasm</location>
    </subcellularLocation>
</comment>
<feature type="binding site" evidence="16">
    <location>
        <position position="112"/>
    </location>
    <ligand>
        <name>Mg(2+)</name>
        <dbReference type="ChEBI" id="CHEBI:18420"/>
    </ligand>
</feature>
<dbReference type="InterPro" id="IPR022880">
    <property type="entry name" value="DNApol_IV"/>
</dbReference>
<dbReference type="FunFam" id="3.30.1490.100:FF:000004">
    <property type="entry name" value="DNA polymerase IV"/>
    <property type="match status" value="1"/>
</dbReference>
<evidence type="ECO:0000256" key="8">
    <source>
        <dbReference type="ARBA" id="ARBA00022705"/>
    </source>
</evidence>
<comment type="subunit">
    <text evidence="3 16">Monomer.</text>
</comment>
<dbReference type="GO" id="GO:0003887">
    <property type="term" value="F:DNA-directed DNA polymerase activity"/>
    <property type="evidence" value="ECO:0007669"/>
    <property type="project" value="UniProtKB-UniRule"/>
</dbReference>
<dbReference type="NCBIfam" id="NF002677">
    <property type="entry name" value="PRK02406.1"/>
    <property type="match status" value="1"/>
</dbReference>
<feature type="site" description="Substrate discrimination" evidence="16">
    <location>
        <position position="19"/>
    </location>
</feature>
<keyword evidence="19" id="KW-1185">Reference proteome</keyword>
<keyword evidence="14 16" id="KW-0234">DNA repair</keyword>
<evidence type="ECO:0000256" key="7">
    <source>
        <dbReference type="ARBA" id="ARBA00022695"/>
    </source>
</evidence>
<comment type="catalytic activity">
    <reaction evidence="15 16">
        <text>DNA(n) + a 2'-deoxyribonucleoside 5'-triphosphate = DNA(n+1) + diphosphate</text>
        <dbReference type="Rhea" id="RHEA:22508"/>
        <dbReference type="Rhea" id="RHEA-COMP:17339"/>
        <dbReference type="Rhea" id="RHEA-COMP:17340"/>
        <dbReference type="ChEBI" id="CHEBI:33019"/>
        <dbReference type="ChEBI" id="CHEBI:61560"/>
        <dbReference type="ChEBI" id="CHEBI:173112"/>
        <dbReference type="EC" id="2.7.7.7"/>
    </reaction>
</comment>
<evidence type="ECO:0000256" key="1">
    <source>
        <dbReference type="ARBA" id="ARBA00004496"/>
    </source>
</evidence>
<dbReference type="Proteomes" id="UP001206983">
    <property type="component" value="Unassembled WGS sequence"/>
</dbReference>
<dbReference type="PANTHER" id="PTHR11076">
    <property type="entry name" value="DNA REPAIR POLYMERASE UMUC / TRANSFERASE FAMILY MEMBER"/>
    <property type="match status" value="1"/>
</dbReference>
<keyword evidence="4 16" id="KW-0515">Mutator protein</keyword>
<dbReference type="Gene3D" id="3.30.1490.100">
    <property type="entry name" value="DNA polymerase, Y-family, little finger domain"/>
    <property type="match status" value="1"/>
</dbReference>
<evidence type="ECO:0000256" key="10">
    <source>
        <dbReference type="ARBA" id="ARBA00022763"/>
    </source>
</evidence>
<dbReference type="SUPFAM" id="SSF56672">
    <property type="entry name" value="DNA/RNA polymerases"/>
    <property type="match status" value="1"/>
</dbReference>
<proteinExistence type="inferred from homology"/>
<keyword evidence="5 16" id="KW-0963">Cytoplasm</keyword>
<feature type="active site" evidence="16">
    <location>
        <position position="113"/>
    </location>
</feature>
<feature type="binding site" evidence="16">
    <location>
        <position position="14"/>
    </location>
    <ligand>
        <name>Mg(2+)</name>
        <dbReference type="ChEBI" id="CHEBI:18420"/>
    </ligand>
</feature>
<evidence type="ECO:0000256" key="15">
    <source>
        <dbReference type="ARBA" id="ARBA00049244"/>
    </source>
</evidence>
<evidence type="ECO:0000256" key="11">
    <source>
        <dbReference type="ARBA" id="ARBA00022842"/>
    </source>
</evidence>
<evidence type="ECO:0000256" key="6">
    <source>
        <dbReference type="ARBA" id="ARBA00022679"/>
    </source>
</evidence>
<comment type="function">
    <text evidence="16">Poorly processive, error-prone DNA polymerase involved in untargeted mutagenesis. Copies undamaged DNA at stalled replication forks, which arise in vivo from mismatched or misaligned primer ends. These misaligned primers can be extended by PolIV. Exhibits no 3'-5' exonuclease (proofreading) activity. May be involved in translesional synthesis.</text>
</comment>
<dbReference type="HAMAP" id="MF_01113">
    <property type="entry name" value="DNApol_IV"/>
    <property type="match status" value="1"/>
</dbReference>
<keyword evidence="11 16" id="KW-0460">Magnesium</keyword>
<keyword evidence="12 16" id="KW-0239">DNA-directed DNA polymerase</keyword>
<dbReference type="FunFam" id="3.40.1170.60:FF:000001">
    <property type="entry name" value="DNA polymerase IV"/>
    <property type="match status" value="1"/>
</dbReference>
<evidence type="ECO:0000256" key="5">
    <source>
        <dbReference type="ARBA" id="ARBA00022490"/>
    </source>
</evidence>
<keyword evidence="13 16" id="KW-0238">DNA-binding</keyword>
<evidence type="ECO:0000256" key="9">
    <source>
        <dbReference type="ARBA" id="ARBA00022723"/>
    </source>
</evidence>
<gene>
    <name evidence="16" type="primary">dbh</name>
    <name evidence="18" type="ORF">PV02_01230</name>
</gene>
<evidence type="ECO:0000256" key="14">
    <source>
        <dbReference type="ARBA" id="ARBA00023204"/>
    </source>
</evidence>
<dbReference type="GO" id="GO:0000287">
    <property type="term" value="F:magnesium ion binding"/>
    <property type="evidence" value="ECO:0007669"/>
    <property type="project" value="UniProtKB-UniRule"/>
</dbReference>
<dbReference type="InterPro" id="IPR043502">
    <property type="entry name" value="DNA/RNA_pol_sf"/>
</dbReference>
<dbReference type="GO" id="GO:0042276">
    <property type="term" value="P:error-prone translesion synthesis"/>
    <property type="evidence" value="ECO:0007669"/>
    <property type="project" value="TreeGrafter"/>
</dbReference>
<sequence>MNGPSRSRITMHVDMDSFYSSVEVRERPELRGLPVVVGSDPKGGKGRGVVSTCSYEARKFGIHSAMPISRAYRLCPEAVYLPVNMQLYKETSDRIMKVLRMFADRFQQVSVDEAYLDVGDSIEDYLSATLLARKIKNEVMRRQGLSCSVGVAPNKVIAKIASDMNKPDGLTVVRPEEVRSFLHPLSVSRIPGIGKKTEPLLKEIGIETVGQLAGADVQFLISRFGRYGIVMNQLANGIDLREVKEREEVKSISTEDTFDEDISNPAIIEKVLRELAVKVHTDLEKKRFRFRTVSIRVRFEDFRTYTRARTLHAATNDRESIAKVAIELMEEFMGCGRFRLLGVGVSKLDRIDERQTFLTDF</sequence>
<accession>A0AAE3H881</accession>
<dbReference type="EC" id="2.7.7.7" evidence="16"/>
<dbReference type="GO" id="GO:0005737">
    <property type="term" value="C:cytoplasm"/>
    <property type="evidence" value="ECO:0007669"/>
    <property type="project" value="UniProtKB-SubCell"/>
</dbReference>
<evidence type="ECO:0000256" key="16">
    <source>
        <dbReference type="HAMAP-Rule" id="MF_01113"/>
    </source>
</evidence>
<dbReference type="Pfam" id="PF00817">
    <property type="entry name" value="IMS"/>
    <property type="match status" value="1"/>
</dbReference>
<dbReference type="RefSeq" id="WP_256621549.1">
    <property type="nucleotide sequence ID" value="NZ_JTEO01000002.1"/>
</dbReference>
<comment type="caution">
    <text evidence="18">The sequence shown here is derived from an EMBL/GenBank/DDBJ whole genome shotgun (WGS) entry which is preliminary data.</text>
</comment>
<evidence type="ECO:0000313" key="19">
    <source>
        <dbReference type="Proteomes" id="UP001206983"/>
    </source>
</evidence>
<evidence type="ECO:0000256" key="13">
    <source>
        <dbReference type="ARBA" id="ARBA00023125"/>
    </source>
</evidence>
<dbReference type="GO" id="GO:0006261">
    <property type="term" value="P:DNA-templated DNA replication"/>
    <property type="evidence" value="ECO:0007669"/>
    <property type="project" value="UniProtKB-UniRule"/>
</dbReference>
<organism evidence="18 19">
    <name type="scientific">Methanolobus chelungpuianus</name>
    <dbReference type="NCBI Taxonomy" id="502115"/>
    <lineage>
        <taxon>Archaea</taxon>
        <taxon>Methanobacteriati</taxon>
        <taxon>Methanobacteriota</taxon>
        <taxon>Stenosarchaea group</taxon>
        <taxon>Methanomicrobia</taxon>
        <taxon>Methanosarcinales</taxon>
        <taxon>Methanosarcinaceae</taxon>
        <taxon>Methanolobus</taxon>
    </lineage>
</organism>
<evidence type="ECO:0000256" key="12">
    <source>
        <dbReference type="ARBA" id="ARBA00022932"/>
    </source>
</evidence>
<dbReference type="InterPro" id="IPR050116">
    <property type="entry name" value="DNA_polymerase-Y"/>
</dbReference>
<feature type="domain" description="UmuC" evidence="17">
    <location>
        <begin position="10"/>
        <end position="194"/>
    </location>
</feature>
<dbReference type="InterPro" id="IPR017961">
    <property type="entry name" value="DNA_pol_Y-fam_little_finger"/>
</dbReference>
<name>A0AAE3H881_9EURY</name>
<dbReference type="Gene3D" id="3.30.70.270">
    <property type="match status" value="1"/>
</dbReference>
<dbReference type="Pfam" id="PF11798">
    <property type="entry name" value="IMS_HHH"/>
    <property type="match status" value="1"/>
</dbReference>
<dbReference type="GO" id="GO:0003684">
    <property type="term" value="F:damaged DNA binding"/>
    <property type="evidence" value="ECO:0007669"/>
    <property type="project" value="InterPro"/>
</dbReference>
<evidence type="ECO:0000256" key="2">
    <source>
        <dbReference type="ARBA" id="ARBA00010945"/>
    </source>
</evidence>
<dbReference type="InterPro" id="IPR036775">
    <property type="entry name" value="DNA_pol_Y-fam_lit_finger_sf"/>
</dbReference>
<evidence type="ECO:0000256" key="3">
    <source>
        <dbReference type="ARBA" id="ARBA00011245"/>
    </source>
</evidence>
<dbReference type="AlphaFoldDB" id="A0AAE3H881"/>
<keyword evidence="6 16" id="KW-0808">Transferase</keyword>
<keyword evidence="7 16" id="KW-0548">Nucleotidyltransferase</keyword>